<sequence length="420" mass="44165">MTMAPGGAPGRAPGRRRIRRSLIVLIVGLAVLVLVAAVVGIGAVTGLFGPTSHPPVNPAPWADGARIRPVRSTDPQVRSVLRAQQYEIAWRSVVTGLGQQQVDQEYTFDPDQRRGESPAQHRRGSYLAGLSVYPHGTSTSTSTSSASASTGTTDSGAEGSDDIHVGEYGRSSDALAALRDDRSGESLRRVSSPAIDGASHVSAWQGKSLSAPCRPKAGKPISVAVDAVVDGRVALSITNGCASSADGGEQADALLAIARKAVRAIETVRSQPVPATWMPGTASVPIISSGGWYQSQLQVSGRRDGLNVQPLLDEPFADSGVDTVFYGKDTVYAYADRAAAHAVLGKLPGMSTDYRYQQAPHRVGAGAGDERLCARGEHWQQGTTCWSRVGRFVVVQSYGTDGKADATMDETQVKALRGVH</sequence>
<gene>
    <name evidence="3" type="ORF">Athai_50150</name>
</gene>
<reference evidence="3 4" key="1">
    <citation type="submission" date="2020-08" db="EMBL/GenBank/DDBJ databases">
        <title>Whole genome shotgun sequence of Actinocatenispora thailandica NBRC 105041.</title>
        <authorList>
            <person name="Komaki H."/>
            <person name="Tamura T."/>
        </authorList>
    </citation>
    <scope>NUCLEOTIDE SEQUENCE [LARGE SCALE GENOMIC DNA]</scope>
    <source>
        <strain evidence="3 4">NBRC 105041</strain>
    </source>
</reference>
<evidence type="ECO:0000313" key="3">
    <source>
        <dbReference type="EMBL" id="BCJ37512.1"/>
    </source>
</evidence>
<name>A0A7R7DTF7_9ACTN</name>
<evidence type="ECO:0000313" key="4">
    <source>
        <dbReference type="Proteomes" id="UP000611640"/>
    </source>
</evidence>
<organism evidence="3 4">
    <name type="scientific">Actinocatenispora thailandica</name>
    <dbReference type="NCBI Taxonomy" id="227318"/>
    <lineage>
        <taxon>Bacteria</taxon>
        <taxon>Bacillati</taxon>
        <taxon>Actinomycetota</taxon>
        <taxon>Actinomycetes</taxon>
        <taxon>Micromonosporales</taxon>
        <taxon>Micromonosporaceae</taxon>
        <taxon>Actinocatenispora</taxon>
    </lineage>
</organism>
<feature type="transmembrane region" description="Helical" evidence="2">
    <location>
        <begin position="21"/>
        <end position="48"/>
    </location>
</feature>
<dbReference type="Proteomes" id="UP000611640">
    <property type="component" value="Chromosome"/>
</dbReference>
<keyword evidence="2" id="KW-0472">Membrane</keyword>
<feature type="compositionally biased region" description="Low complexity" evidence="1">
    <location>
        <begin position="137"/>
        <end position="158"/>
    </location>
</feature>
<accession>A0A7R7DTF7</accession>
<evidence type="ECO:0000256" key="2">
    <source>
        <dbReference type="SAM" id="Phobius"/>
    </source>
</evidence>
<keyword evidence="2" id="KW-1133">Transmembrane helix</keyword>
<keyword evidence="2" id="KW-0812">Transmembrane</keyword>
<dbReference type="RefSeq" id="WP_203963710.1">
    <property type="nucleotide sequence ID" value="NZ_AP023355.1"/>
</dbReference>
<dbReference type="KEGG" id="atl:Athai_50150"/>
<dbReference type="AlphaFoldDB" id="A0A7R7DTF7"/>
<evidence type="ECO:0000256" key="1">
    <source>
        <dbReference type="SAM" id="MobiDB-lite"/>
    </source>
</evidence>
<dbReference type="EMBL" id="AP023355">
    <property type="protein sequence ID" value="BCJ37512.1"/>
    <property type="molecule type" value="Genomic_DNA"/>
</dbReference>
<keyword evidence="4" id="KW-1185">Reference proteome</keyword>
<protein>
    <submittedName>
        <fullName evidence="3">Uncharacterized protein</fullName>
    </submittedName>
</protein>
<proteinExistence type="predicted"/>
<feature type="region of interest" description="Disordered" evidence="1">
    <location>
        <begin position="49"/>
        <end position="70"/>
    </location>
</feature>
<feature type="region of interest" description="Disordered" evidence="1">
    <location>
        <begin position="130"/>
        <end position="168"/>
    </location>
</feature>